<dbReference type="eggNOG" id="ENOG50311H3">
    <property type="taxonomic scope" value="Bacteria"/>
</dbReference>
<keyword evidence="3" id="KW-1185">Reference proteome</keyword>
<dbReference type="Proteomes" id="UP000000238">
    <property type="component" value="Chromosome"/>
</dbReference>
<accession>Q2SHZ9</accession>
<protein>
    <submittedName>
        <fullName evidence="2">Uncharacterized protein</fullName>
    </submittedName>
</protein>
<evidence type="ECO:0000313" key="2">
    <source>
        <dbReference type="EMBL" id="ABC29725.1"/>
    </source>
</evidence>
<dbReference type="HOGENOM" id="CLU_598212_0_0_6"/>
<dbReference type="OrthoDB" id="6193078at2"/>
<name>Q2SHZ9_HAHCH</name>
<evidence type="ECO:0000313" key="3">
    <source>
        <dbReference type="Proteomes" id="UP000000238"/>
    </source>
</evidence>
<reference evidence="2 3" key="1">
    <citation type="journal article" date="2005" name="Nucleic Acids Res.">
        <title>Genomic blueprint of Hahella chejuensis, a marine microbe producing an algicidal agent.</title>
        <authorList>
            <person name="Jeong H."/>
            <person name="Yim J.H."/>
            <person name="Lee C."/>
            <person name="Choi S.-H."/>
            <person name="Park Y.K."/>
            <person name="Yoon S.H."/>
            <person name="Hur C.-G."/>
            <person name="Kang H.-Y."/>
            <person name="Kim D."/>
            <person name="Lee H.H."/>
            <person name="Park K.H."/>
            <person name="Park S.-H."/>
            <person name="Park H.-S."/>
            <person name="Lee H.K."/>
            <person name="Oh T.K."/>
            <person name="Kim J.F."/>
        </authorList>
    </citation>
    <scope>NUCLEOTIDE SEQUENCE [LARGE SCALE GENOMIC DNA]</scope>
    <source>
        <strain evidence="2 3">KCTC 2396</strain>
    </source>
</reference>
<sequence length="466" mass="51183">MNAPAKRPKPSISQDSLTNFGFKRAFGNAASGYILMFDGVGNESGRRIYIPGGSLGMHFAKLVKMQGEHTEQLILSRLSRLRSCAGGFQSYSNKRDAFEHVDIVENLRISYIIRQDTVGGLGPGIYITDIEFVNHAKGHKPGFYFVGMVDGNWIASDTPGDTVTTEHAAINGMAESLQHAAEETMPKIIAGGYKGCETKIQSKGYTLAYNPRPLYSRGTEWTTPEQKVTSADFTAQLVAKSLYDAQIGAKEVNWTIHGDGADLFLKALNKLPRHFKLNTQTLYFGGPSRAILEILDHIPLREMKLAEEFIKNQSDDYRDTFARTQLLYQVSERVKGLGPEYKLYSFKLRGDARKSRNTALTQGGIALATGLSMGGIIAAITADIPVYAAIAAGVGGASGICNTIFRIYKNAELIRNLFATHTMNPEINPHMNPHMSSSDFNSMIEAKYDGLGKSFIGVMKELGRRS</sequence>
<keyword evidence="1" id="KW-1133">Transmembrane helix</keyword>
<keyword evidence="1" id="KW-0812">Transmembrane</keyword>
<dbReference type="RefSeq" id="WP_011396794.1">
    <property type="nucleotide sequence ID" value="NC_007645.1"/>
</dbReference>
<organism evidence="2 3">
    <name type="scientific">Hahella chejuensis (strain KCTC 2396)</name>
    <dbReference type="NCBI Taxonomy" id="349521"/>
    <lineage>
        <taxon>Bacteria</taxon>
        <taxon>Pseudomonadati</taxon>
        <taxon>Pseudomonadota</taxon>
        <taxon>Gammaproteobacteria</taxon>
        <taxon>Oceanospirillales</taxon>
        <taxon>Hahellaceae</taxon>
        <taxon>Hahella</taxon>
    </lineage>
</organism>
<feature type="transmembrane region" description="Helical" evidence="1">
    <location>
        <begin position="386"/>
        <end position="405"/>
    </location>
</feature>
<dbReference type="EMBL" id="CP000155">
    <property type="protein sequence ID" value="ABC29725.1"/>
    <property type="molecule type" value="Genomic_DNA"/>
</dbReference>
<feature type="transmembrane region" description="Helical" evidence="1">
    <location>
        <begin position="359"/>
        <end position="380"/>
    </location>
</feature>
<dbReference type="AlphaFoldDB" id="Q2SHZ9"/>
<dbReference type="KEGG" id="hch:HCH_02953"/>
<gene>
    <name evidence="2" type="ordered locus">HCH_02953</name>
</gene>
<proteinExistence type="predicted"/>
<keyword evidence="1" id="KW-0472">Membrane</keyword>
<evidence type="ECO:0000256" key="1">
    <source>
        <dbReference type="SAM" id="Phobius"/>
    </source>
</evidence>